<protein>
    <submittedName>
        <fullName evidence="2">Uncharacterized protein</fullName>
    </submittedName>
</protein>
<keyword evidence="1" id="KW-0472">Membrane</keyword>
<evidence type="ECO:0000256" key="1">
    <source>
        <dbReference type="SAM" id="Phobius"/>
    </source>
</evidence>
<accession>A0A1V4HB90</accession>
<organism evidence="2 3">
    <name type="scientific">Paenibacillus ferrarius</name>
    <dbReference type="NCBI Taxonomy" id="1469647"/>
    <lineage>
        <taxon>Bacteria</taxon>
        <taxon>Bacillati</taxon>
        <taxon>Bacillota</taxon>
        <taxon>Bacilli</taxon>
        <taxon>Bacillales</taxon>
        <taxon>Paenibacillaceae</taxon>
        <taxon>Paenibacillus</taxon>
    </lineage>
</organism>
<keyword evidence="3" id="KW-1185">Reference proteome</keyword>
<dbReference type="EMBL" id="MBTG01000040">
    <property type="protein sequence ID" value="OPH49304.1"/>
    <property type="molecule type" value="Genomic_DNA"/>
</dbReference>
<sequence length="75" mass="8229">MAGSEGLWLLWAAETAFFGGLSLLLRELGAFSLPRLPIWQARRGFWLLLAAETAFWAGSEGLWLLWAAETAFSAG</sequence>
<reference evidence="3" key="1">
    <citation type="submission" date="2016-07" db="EMBL/GenBank/DDBJ databases">
        <authorList>
            <person name="Florea S."/>
            <person name="Webb J.S."/>
            <person name="Jaromczyk J."/>
            <person name="Schardl C.L."/>
        </authorList>
    </citation>
    <scope>NUCLEOTIDE SEQUENCE [LARGE SCALE GENOMIC DNA]</scope>
    <source>
        <strain evidence="3">CY1</strain>
    </source>
</reference>
<gene>
    <name evidence="2" type="ORF">BC351_37595</name>
</gene>
<proteinExistence type="predicted"/>
<name>A0A1V4HB90_9BACL</name>
<dbReference type="Proteomes" id="UP000190626">
    <property type="component" value="Unassembled WGS sequence"/>
</dbReference>
<keyword evidence="1" id="KW-0812">Transmembrane</keyword>
<keyword evidence="1" id="KW-1133">Transmembrane helix</keyword>
<dbReference type="AlphaFoldDB" id="A0A1V4HB90"/>
<evidence type="ECO:0000313" key="2">
    <source>
        <dbReference type="EMBL" id="OPH49304.1"/>
    </source>
</evidence>
<feature type="transmembrane region" description="Helical" evidence="1">
    <location>
        <begin position="45"/>
        <end position="66"/>
    </location>
</feature>
<evidence type="ECO:0000313" key="3">
    <source>
        <dbReference type="Proteomes" id="UP000190626"/>
    </source>
</evidence>
<comment type="caution">
    <text evidence="2">The sequence shown here is derived from an EMBL/GenBank/DDBJ whole genome shotgun (WGS) entry which is preliminary data.</text>
</comment>
<feature type="transmembrane region" description="Helical" evidence="1">
    <location>
        <begin position="6"/>
        <end position="25"/>
    </location>
</feature>